<dbReference type="PANTHER" id="PTHR34773:SF1">
    <property type="entry name" value="FLAGELLAR SECRETION CHAPERONE FLIS"/>
    <property type="match status" value="1"/>
</dbReference>
<dbReference type="Gene3D" id="1.20.120.340">
    <property type="entry name" value="Flagellar protein FliS"/>
    <property type="match status" value="1"/>
</dbReference>
<organism evidence="7 8">
    <name type="scientific">Paracidovorax anthurii</name>
    <dbReference type="NCBI Taxonomy" id="78229"/>
    <lineage>
        <taxon>Bacteria</taxon>
        <taxon>Pseudomonadati</taxon>
        <taxon>Pseudomonadota</taxon>
        <taxon>Betaproteobacteria</taxon>
        <taxon>Burkholderiales</taxon>
        <taxon>Comamonadaceae</taxon>
        <taxon>Paracidovorax</taxon>
    </lineage>
</organism>
<comment type="subcellular location">
    <subcellularLocation>
        <location evidence="1 6">Cytoplasm</location>
        <location evidence="1 6">Cytosol</location>
    </subcellularLocation>
</comment>
<dbReference type="GO" id="GO:0005829">
    <property type="term" value="C:cytosol"/>
    <property type="evidence" value="ECO:0007669"/>
    <property type="project" value="UniProtKB-SubCell"/>
</dbReference>
<evidence type="ECO:0000256" key="5">
    <source>
        <dbReference type="ARBA" id="ARBA00023186"/>
    </source>
</evidence>
<keyword evidence="5" id="KW-0143">Chaperone</keyword>
<evidence type="ECO:0000256" key="2">
    <source>
        <dbReference type="ARBA" id="ARBA00008787"/>
    </source>
</evidence>
<dbReference type="GO" id="GO:0044780">
    <property type="term" value="P:bacterial-type flagellum assembly"/>
    <property type="evidence" value="ECO:0007669"/>
    <property type="project" value="InterPro"/>
</dbReference>
<dbReference type="PANTHER" id="PTHR34773">
    <property type="entry name" value="FLAGELLAR SECRETION CHAPERONE FLIS"/>
    <property type="match status" value="1"/>
</dbReference>
<name>A0A328Z1Z1_9BURK</name>
<evidence type="ECO:0000256" key="3">
    <source>
        <dbReference type="ARBA" id="ARBA00022490"/>
    </source>
</evidence>
<evidence type="ECO:0000313" key="8">
    <source>
        <dbReference type="Proteomes" id="UP000248856"/>
    </source>
</evidence>
<keyword evidence="4 6" id="KW-1005">Bacterial flagellum biogenesis</keyword>
<protein>
    <recommendedName>
        <fullName evidence="6">Flagellar secretion chaperone FliS</fullName>
    </recommendedName>
</protein>
<comment type="caution">
    <text evidence="7">The sequence shown here is derived from an EMBL/GenBank/DDBJ whole genome shotgun (WGS) entry which is preliminary data.</text>
</comment>
<comment type="similarity">
    <text evidence="2 6">Belongs to the FliS family.</text>
</comment>
<dbReference type="PIRSF" id="PIRSF039090">
    <property type="entry name" value="Flis"/>
    <property type="match status" value="1"/>
</dbReference>
<gene>
    <name evidence="7" type="ORF">AX018_104229</name>
</gene>
<dbReference type="InterPro" id="IPR003713">
    <property type="entry name" value="FliS"/>
</dbReference>
<dbReference type="RefSeq" id="WP_415842087.1">
    <property type="nucleotide sequence ID" value="NZ_CBCSGC010000044.1"/>
</dbReference>
<proteinExistence type="inferred from homology"/>
<keyword evidence="7" id="KW-0969">Cilium</keyword>
<evidence type="ECO:0000256" key="4">
    <source>
        <dbReference type="ARBA" id="ARBA00022795"/>
    </source>
</evidence>
<evidence type="ECO:0000313" key="7">
    <source>
        <dbReference type="EMBL" id="RAR76847.1"/>
    </source>
</evidence>
<dbReference type="NCBIfam" id="TIGR00208">
    <property type="entry name" value="fliS"/>
    <property type="match status" value="1"/>
</dbReference>
<dbReference type="SUPFAM" id="SSF101116">
    <property type="entry name" value="Flagellar export chaperone FliS"/>
    <property type="match status" value="1"/>
</dbReference>
<keyword evidence="8" id="KW-1185">Reference proteome</keyword>
<dbReference type="AlphaFoldDB" id="A0A328Z1Z1"/>
<keyword evidence="7" id="KW-0282">Flagellum</keyword>
<dbReference type="CDD" id="cd16098">
    <property type="entry name" value="FliS"/>
    <property type="match status" value="1"/>
</dbReference>
<dbReference type="InterPro" id="IPR036584">
    <property type="entry name" value="FliS_sf"/>
</dbReference>
<sequence length="130" mass="14115">MIVSQDAYGSYHAVNLNAQASQASPVQLVLMLTDGLLEELVRAKSHIEARRYELKARSLDRCVDILNGLSGALDTDSGEEVVGNLGRLYDYCADRLCHAGLQLDGGIVQEVIGLITTLRQGWQGMQARVG</sequence>
<dbReference type="Proteomes" id="UP000248856">
    <property type="component" value="Unassembled WGS sequence"/>
</dbReference>
<keyword evidence="3 6" id="KW-0963">Cytoplasm</keyword>
<keyword evidence="7" id="KW-0966">Cell projection</keyword>
<accession>A0A328Z1Z1</accession>
<dbReference type="Pfam" id="PF02561">
    <property type="entry name" value="FliS"/>
    <property type="match status" value="1"/>
</dbReference>
<dbReference type="EMBL" id="QLTA01000042">
    <property type="protein sequence ID" value="RAR76847.1"/>
    <property type="molecule type" value="Genomic_DNA"/>
</dbReference>
<evidence type="ECO:0000256" key="1">
    <source>
        <dbReference type="ARBA" id="ARBA00004514"/>
    </source>
</evidence>
<reference evidence="7 8" key="1">
    <citation type="submission" date="2018-06" db="EMBL/GenBank/DDBJ databases">
        <title>Genomic Encyclopedia of Archaeal and Bacterial Type Strains, Phase II (KMG-II): from individual species to whole genera.</title>
        <authorList>
            <person name="Goeker M."/>
        </authorList>
    </citation>
    <scope>NUCLEOTIDE SEQUENCE [LARGE SCALE GENOMIC DNA]</scope>
    <source>
        <strain evidence="7 8">CFPB 3232</strain>
    </source>
</reference>
<evidence type="ECO:0000256" key="6">
    <source>
        <dbReference type="PIRNR" id="PIRNR039090"/>
    </source>
</evidence>